<sequence>MGDALRGPGPVPGVPVPFVGRDGDVEELVGRLREASPREPVVLYGPAGVGKTALATAVAHELATPGLPVHWISLDGTIGTETALLRLLADHRAPRREIVEAALADDEEFPNALLRQCAQHIEGSVLVLDGVPPRLGHALLQALETQANLVIITSRARTGWDRAGMHLHQVLPLGTEDAAQLAHRTGGLFGGRQSVPAKVIAAARGLPPLLRIAGRHFSRSPLPAVVPHPAPEDLVTAAMDQLDPPERDMLLRLAVRRPGGTFSRRTVEVLLPPEKGPIDAAHTLNWLKQYELLWDMGDEVYELPWTVAEAVRDLMSADKRSVLADEVIGALRAAARDTAWDAVGLLDGRDRPDGHARQRPPAALDDLAKSVDEFTALIPRGRWLTEQESQLVDALAAFLAVRGDAHRLVALHRIAKEPTRRALGALMRQLGLTRQIWKVLQNEGSVPHLAYDAADASYCTGQLGDALSTLDSVPPRQSTDSAWCAVVRGAALCDQGRPVEAQEVLIHATETFRQAGCTRGRGWALLHWARACLLMSDASRAEHLLGQAAQTLNAVGDVRGQNRVATERVRLHLLRGLTDHALDAAQRALTAHEQAEDVRGMGWTCHHLGLAHAQQGRPADARVTLKAAARHFTACGDELGTAWTLHRLALLPTGASGELATVAGMFARLSCPLGEAWSLTEPALLRPGDSLSTAEALFRDLGDSSGLAWTKVIGALLGPAEEPITVEDAVRGIPPDAAGRGPVAHDIGQFLRNLRLDTSERIDRTRLPAIPLSARDIVIPVNHLHQSARPRPPHPASHCQVRLTLLDDSPTPTTTARLLLRVSPADGHPWTSPHHGSPWLTAVATPLTPASVEPATALLRPSRQAEHGAEFDFTAHRPGVHVIRFTIALERTGTVLQQVETELEILDTDDPADRAAPQVAADRGR</sequence>
<dbReference type="RefSeq" id="WP_369233616.1">
    <property type="nucleotide sequence ID" value="NZ_CP163435.1"/>
</dbReference>
<dbReference type="PANTHER" id="PTHR47691">
    <property type="entry name" value="REGULATOR-RELATED"/>
    <property type="match status" value="1"/>
</dbReference>
<dbReference type="PANTHER" id="PTHR47691:SF3">
    <property type="entry name" value="HTH-TYPE TRANSCRIPTIONAL REGULATOR RV0890C-RELATED"/>
    <property type="match status" value="1"/>
</dbReference>
<evidence type="ECO:0000259" key="1">
    <source>
        <dbReference type="SMART" id="SM00382"/>
    </source>
</evidence>
<dbReference type="PRINTS" id="PR00830">
    <property type="entry name" value="ENDOLAPTASE"/>
</dbReference>
<reference evidence="2" key="1">
    <citation type="submission" date="2024-07" db="EMBL/GenBank/DDBJ databases">
        <authorList>
            <person name="Yu S.T."/>
        </authorList>
    </citation>
    <scope>NUCLEOTIDE SEQUENCE</scope>
    <source>
        <strain evidence="2">R21</strain>
    </source>
</reference>
<name>A0AB39P943_9ACTN</name>
<dbReference type="EMBL" id="CP163435">
    <property type="protein sequence ID" value="XDQ26331.1"/>
    <property type="molecule type" value="Genomic_DNA"/>
</dbReference>
<evidence type="ECO:0000313" key="2">
    <source>
        <dbReference type="EMBL" id="XDQ26331.1"/>
    </source>
</evidence>
<dbReference type="SUPFAM" id="SSF52540">
    <property type="entry name" value="P-loop containing nucleoside triphosphate hydrolases"/>
    <property type="match status" value="1"/>
</dbReference>
<organism evidence="2">
    <name type="scientific">Streptomyces sp. R21</name>
    <dbReference type="NCBI Taxonomy" id="3238627"/>
    <lineage>
        <taxon>Bacteria</taxon>
        <taxon>Bacillati</taxon>
        <taxon>Actinomycetota</taxon>
        <taxon>Actinomycetes</taxon>
        <taxon>Kitasatosporales</taxon>
        <taxon>Streptomycetaceae</taxon>
        <taxon>Streptomyces</taxon>
    </lineage>
</organism>
<dbReference type="InterPro" id="IPR027417">
    <property type="entry name" value="P-loop_NTPase"/>
</dbReference>
<dbReference type="CDD" id="cd00009">
    <property type="entry name" value="AAA"/>
    <property type="match status" value="1"/>
</dbReference>
<dbReference type="Gene3D" id="3.40.50.300">
    <property type="entry name" value="P-loop containing nucleotide triphosphate hydrolases"/>
    <property type="match status" value="1"/>
</dbReference>
<protein>
    <submittedName>
        <fullName evidence="2">AAA family ATPase</fullName>
    </submittedName>
</protein>
<dbReference type="SMART" id="SM00382">
    <property type="entry name" value="AAA"/>
    <property type="match status" value="1"/>
</dbReference>
<gene>
    <name evidence="2" type="ORF">AB5J56_17185</name>
</gene>
<proteinExistence type="predicted"/>
<dbReference type="Pfam" id="PF13191">
    <property type="entry name" value="AAA_16"/>
    <property type="match status" value="1"/>
</dbReference>
<accession>A0AB39P943</accession>
<feature type="domain" description="AAA+ ATPase" evidence="1">
    <location>
        <begin position="37"/>
        <end position="232"/>
    </location>
</feature>
<dbReference type="InterPro" id="IPR041664">
    <property type="entry name" value="AAA_16"/>
</dbReference>
<dbReference type="SUPFAM" id="SSF48452">
    <property type="entry name" value="TPR-like"/>
    <property type="match status" value="1"/>
</dbReference>
<dbReference type="InterPro" id="IPR003593">
    <property type="entry name" value="AAA+_ATPase"/>
</dbReference>
<dbReference type="AlphaFoldDB" id="A0AB39P943"/>
<dbReference type="InterPro" id="IPR011990">
    <property type="entry name" value="TPR-like_helical_dom_sf"/>
</dbReference>
<dbReference type="Gene3D" id="1.25.40.10">
    <property type="entry name" value="Tetratricopeptide repeat domain"/>
    <property type="match status" value="1"/>
</dbReference>